<name>A0A366AXA8_9FLAO</name>
<dbReference type="PANTHER" id="PTHR12526">
    <property type="entry name" value="GLYCOSYLTRANSFERASE"/>
    <property type="match status" value="1"/>
</dbReference>
<comment type="caution">
    <text evidence="1">The sequence shown here is derived from an EMBL/GenBank/DDBJ whole genome shotgun (WGS) entry which is preliminary data.</text>
</comment>
<reference evidence="1 2" key="1">
    <citation type="submission" date="2018-07" db="EMBL/GenBank/DDBJ databases">
        <title>Complete genome sequence of Flavobacterium psychrolimnae LMG 22018.</title>
        <authorList>
            <person name="Kim D.-U."/>
        </authorList>
    </citation>
    <scope>NUCLEOTIDE SEQUENCE [LARGE SCALE GENOMIC DNA]</scope>
    <source>
        <strain evidence="1 2">LMG 22018</strain>
    </source>
</reference>
<dbReference type="CDD" id="cd03801">
    <property type="entry name" value="GT4_PimA-like"/>
    <property type="match status" value="1"/>
</dbReference>
<dbReference type="SUPFAM" id="SSF53756">
    <property type="entry name" value="UDP-Glycosyltransferase/glycogen phosphorylase"/>
    <property type="match status" value="1"/>
</dbReference>
<dbReference type="AlphaFoldDB" id="A0A366AXA8"/>
<dbReference type="OrthoDB" id="9787111at2"/>
<keyword evidence="2" id="KW-1185">Reference proteome</keyword>
<gene>
    <name evidence="1" type="ORF">DR980_12480</name>
</gene>
<evidence type="ECO:0008006" key="3">
    <source>
        <dbReference type="Google" id="ProtNLM"/>
    </source>
</evidence>
<sequence>MVVIQCSQFSAPYKGAFIKSLERLEELNSENSKFVYVFPQKTKKTSWINQFMNDHEVYFTMDDFINGSDELLVIFNEVKPDIVHTHFDGYDIPVTFAKNGYLKKYGHDIKVIWHLHNKITFHSNNLKKIYQFIIFKYHYGYLARKVNIISVSDEMSKFVSRFGNRNNLKFITEVIFNGARQPNKIFRNARLKTDCVVFGTFGGRNIDKRIDVLLNAAQILSEKNLKFKVVITKGVDTVEVVKYFFRGNFPDWLELIDETDNVADFFNSINCYVSTSVHETFSFAILEATFYNIPVIQSNIPGTMWNADKPSTFVFESLNSKDLSIKMEEVILFTPNDLDELCLKTKEINLAIFDVDIWCSKVKDVYCKVLR</sequence>
<evidence type="ECO:0000313" key="1">
    <source>
        <dbReference type="EMBL" id="RBN49502.1"/>
    </source>
</evidence>
<dbReference type="Gene3D" id="3.40.50.2000">
    <property type="entry name" value="Glycogen Phosphorylase B"/>
    <property type="match status" value="2"/>
</dbReference>
<dbReference type="EMBL" id="QNUX01000012">
    <property type="protein sequence ID" value="RBN49502.1"/>
    <property type="molecule type" value="Genomic_DNA"/>
</dbReference>
<proteinExistence type="predicted"/>
<evidence type="ECO:0000313" key="2">
    <source>
        <dbReference type="Proteomes" id="UP000253676"/>
    </source>
</evidence>
<dbReference type="Pfam" id="PF13692">
    <property type="entry name" value="Glyco_trans_1_4"/>
    <property type="match status" value="1"/>
</dbReference>
<protein>
    <recommendedName>
        <fullName evidence="3">Glycosyl transferase family 1 domain-containing protein</fullName>
    </recommendedName>
</protein>
<organism evidence="1 2">
    <name type="scientific">Flavobacterium psychrolimnae</name>
    <dbReference type="NCBI Taxonomy" id="249351"/>
    <lineage>
        <taxon>Bacteria</taxon>
        <taxon>Pseudomonadati</taxon>
        <taxon>Bacteroidota</taxon>
        <taxon>Flavobacteriia</taxon>
        <taxon>Flavobacteriales</taxon>
        <taxon>Flavobacteriaceae</taxon>
        <taxon>Flavobacterium</taxon>
    </lineage>
</organism>
<dbReference type="Proteomes" id="UP000253676">
    <property type="component" value="Unassembled WGS sequence"/>
</dbReference>
<accession>A0A366AXA8</accession>
<dbReference type="RefSeq" id="WP_113636650.1">
    <property type="nucleotide sequence ID" value="NZ_QNUX01000012.1"/>
</dbReference>